<dbReference type="OrthoDB" id="1559178at2759"/>
<dbReference type="Pfam" id="PF20167">
    <property type="entry name" value="Transposase_32"/>
    <property type="match status" value="1"/>
</dbReference>
<organism evidence="4 5">
    <name type="scientific">Cephalotus follicularis</name>
    <name type="common">Albany pitcher plant</name>
    <dbReference type="NCBI Taxonomy" id="3775"/>
    <lineage>
        <taxon>Eukaryota</taxon>
        <taxon>Viridiplantae</taxon>
        <taxon>Streptophyta</taxon>
        <taxon>Embryophyta</taxon>
        <taxon>Tracheophyta</taxon>
        <taxon>Spermatophyta</taxon>
        <taxon>Magnoliopsida</taxon>
        <taxon>eudicotyledons</taxon>
        <taxon>Gunneridae</taxon>
        <taxon>Pentapetalae</taxon>
        <taxon>rosids</taxon>
        <taxon>fabids</taxon>
        <taxon>Oxalidales</taxon>
        <taxon>Cephalotaceae</taxon>
        <taxon>Cephalotus</taxon>
    </lineage>
</organism>
<name>A0A1Q3DD36_CEPFO</name>
<reference evidence="5" key="1">
    <citation type="submission" date="2016-04" db="EMBL/GenBank/DDBJ databases">
        <title>Cephalotus genome sequencing.</title>
        <authorList>
            <person name="Fukushima K."/>
            <person name="Hasebe M."/>
            <person name="Fang X."/>
        </authorList>
    </citation>
    <scope>NUCLEOTIDE SEQUENCE [LARGE SCALE GENOMIC DNA]</scope>
    <source>
        <strain evidence="5">cv. St1</strain>
    </source>
</reference>
<evidence type="ECO:0000259" key="3">
    <source>
        <dbReference type="Pfam" id="PF20167"/>
    </source>
</evidence>
<feature type="compositionally biased region" description="Acidic residues" evidence="1">
    <location>
        <begin position="360"/>
        <end position="371"/>
    </location>
</feature>
<evidence type="ECO:0000313" key="4">
    <source>
        <dbReference type="EMBL" id="GAV90372.1"/>
    </source>
</evidence>
<dbReference type="InterPro" id="IPR046796">
    <property type="entry name" value="Transposase_32_dom"/>
</dbReference>
<feature type="compositionally biased region" description="Polar residues" evidence="1">
    <location>
        <begin position="266"/>
        <end position="285"/>
    </location>
</feature>
<dbReference type="AlphaFoldDB" id="A0A1Q3DD36"/>
<evidence type="ECO:0000256" key="1">
    <source>
        <dbReference type="SAM" id="MobiDB-lite"/>
    </source>
</evidence>
<dbReference type="EMBL" id="BDDD01006200">
    <property type="protein sequence ID" value="GAV90372.1"/>
    <property type="molecule type" value="Genomic_DNA"/>
</dbReference>
<evidence type="ECO:0000256" key="2">
    <source>
        <dbReference type="SAM" id="Phobius"/>
    </source>
</evidence>
<keyword evidence="5" id="KW-1185">Reference proteome</keyword>
<keyword evidence="2" id="KW-1133">Transmembrane helix</keyword>
<feature type="transmembrane region" description="Helical" evidence="2">
    <location>
        <begin position="159"/>
        <end position="177"/>
    </location>
</feature>
<proteinExistence type="predicted"/>
<sequence>MGGRNIDYDFCSSEFAFVSWLVDSHFLPLVQISNPFYIKLVKYFYSNLKMVSVLNEEFAVTSVVKGQRMYLDARILASILHIPHTGMYVFEHKKWPEVEGFHPNQILSILYPNDPNIHPNMALTTNCLSVDHRLLHHLIVHQILPTGGGYAKLSRMQVFIMWCILSNIEFCFPLLILKTMVRAFSQKKSVLPYGSLLTLVFLHYHIPLEGEISTKLKKEDTYNKSTLNRMGWKKQQGIWTYVPKANHGPRIGIEEQEDNPPWEQTAPAQSAPTHAQPHEQGTSSSTDYARMMEFMQAKFASMEASLNEVNSRLNRLEGDHKVIQKDFQHIDGTIFYDLKVTKRRLKRMERKLAQSKTIDQCEETSGDESETDASTPAES</sequence>
<feature type="domain" description="Putative plant transposon protein" evidence="3">
    <location>
        <begin position="25"/>
        <end position="207"/>
    </location>
</feature>
<feature type="region of interest" description="Disordered" evidence="1">
    <location>
        <begin position="351"/>
        <end position="379"/>
    </location>
</feature>
<accession>A0A1Q3DD36</accession>
<keyword evidence="2" id="KW-0472">Membrane</keyword>
<protein>
    <recommendedName>
        <fullName evidence="3">Putative plant transposon protein domain-containing protein</fullName>
    </recommendedName>
</protein>
<comment type="caution">
    <text evidence="4">The sequence shown here is derived from an EMBL/GenBank/DDBJ whole genome shotgun (WGS) entry which is preliminary data.</text>
</comment>
<feature type="region of interest" description="Disordered" evidence="1">
    <location>
        <begin position="252"/>
        <end position="285"/>
    </location>
</feature>
<gene>
    <name evidence="4" type="ORF">CFOL_v3_33781</name>
</gene>
<keyword evidence="2" id="KW-0812">Transmembrane</keyword>
<feature type="transmembrane region" description="Helical" evidence="2">
    <location>
        <begin position="189"/>
        <end position="206"/>
    </location>
</feature>
<dbReference type="Proteomes" id="UP000187406">
    <property type="component" value="Unassembled WGS sequence"/>
</dbReference>
<evidence type="ECO:0000313" key="5">
    <source>
        <dbReference type="Proteomes" id="UP000187406"/>
    </source>
</evidence>
<dbReference type="InParanoid" id="A0A1Q3DD36"/>